<comment type="similarity">
    <text evidence="1">Belongs to the PA-PLA1 family.</text>
</comment>
<name>A0A061IB90_CRIGR</name>
<dbReference type="InterPro" id="IPR013761">
    <property type="entry name" value="SAM/pointed_sf"/>
</dbReference>
<dbReference type="PANTHER" id="PTHR23509">
    <property type="entry name" value="PA-PL1 PHOSPHOLIPASE FAMILY"/>
    <property type="match status" value="1"/>
</dbReference>
<dbReference type="SUPFAM" id="SSF47769">
    <property type="entry name" value="SAM/Pointed domain"/>
    <property type="match status" value="1"/>
</dbReference>
<sequence length="976" mass="108287">MADRKTNGGGTSAPSSGTNLLFSSSATEFSFNVPFIPVTQAAASPASLLLPGEDSTDVGEEDSFLGQTSAHTSTPQTFSYFSQVSSNSDPFGNIGQSPSTTTSISAGQSAFSKPPATLPFTTGSQDVSNAFPPSVSKAHYGAAPSSQMGINTYLPSQPSSLPPNFGSPPQGIPQQGHNPYRHTPVSSRANPYLTPPQLQQCQTPGHPSCPPPTGPPVQTYQMPPGQMPPARCKLNSGLSGVLKGMGWAVLPNLSCVSVSVSLSAIFQSSRPYSVQPDPESVVLGTDGGRYDVYLYDRMRKSVYWEEEPAEVRRCTWFYKGDTDSRFIPYTEEFSEKLEAEYKKAVTTNQWHRRLEFPSGETIVMHNPKVIVQFQPSSVPDEWGTTQDGQTRPRVVKRGIDDNLDEIPDGEMPQVDHLVFMVHGIGPVCDLRFRSIIECVDDFRVVSLKLLQTHFKKSIDDGKVSRVEFLPVHWHSALGGHATGVDRNIKKITLQSIGRFRHFTNETLLDILFYNSPTYCQSIVEKVGVEINRLYSLFLSRNPNFKGKVSVAGHSLGSLILFDILSNQKDVSVSKSPGSKAVSNGIIKQPNFQEKQIPEESKLMSDESCDLDVENEEPLTLHGTLEALSLFDYISTFEKEKMDMESLLMCTVDDLKEMGIPLGPRKKIANFVKLKAAKLEQKKASEKKVVMAAVTKGQDESALKTKEMASPSESSESRRKLSLGAYVSSARVDYESFEVGTGQVSVTYTSLDFEPEIFFALGSPVGMFLTIRGVDRIDENYRLPTCKGFFNIYHPLDPVAYRLEPMVAPDLNLKAVLIPHHKGRKRLHLELKESLSRMGSDLKQGFISSLKSAWQTLNEFARAHTSSTQLQEELEKVVNQFKEEEENRVVEGKFDIGPEKIESPELSKDEDYLGKVGMLNGGRRIDYVLQEKPIESFNEYLFALQSHLCYWESEDTALLLLKEIYRTMDISPEQPQH</sequence>
<evidence type="ECO:0000259" key="3">
    <source>
        <dbReference type="PROSITE" id="PS51043"/>
    </source>
</evidence>
<evidence type="ECO:0000313" key="4">
    <source>
        <dbReference type="EMBL" id="ERE78877.1"/>
    </source>
</evidence>
<feature type="compositionally biased region" description="Low complexity" evidence="2">
    <location>
        <begin position="191"/>
        <end position="206"/>
    </location>
</feature>
<evidence type="ECO:0000313" key="5">
    <source>
        <dbReference type="Proteomes" id="UP000030759"/>
    </source>
</evidence>
<dbReference type="Pfam" id="PF02862">
    <property type="entry name" value="DDHD"/>
    <property type="match status" value="1"/>
</dbReference>
<dbReference type="InterPro" id="IPR058055">
    <property type="entry name" value="PA-PLA1"/>
</dbReference>
<dbReference type="Pfam" id="PF00536">
    <property type="entry name" value="SAM_1"/>
    <property type="match status" value="1"/>
</dbReference>
<dbReference type="Pfam" id="PF23464">
    <property type="entry name" value="WWE_3"/>
    <property type="match status" value="1"/>
</dbReference>
<feature type="compositionally biased region" description="Polar residues" evidence="2">
    <location>
        <begin position="149"/>
        <end position="159"/>
    </location>
</feature>
<dbReference type="SMART" id="SM00454">
    <property type="entry name" value="SAM"/>
    <property type="match status" value="1"/>
</dbReference>
<evidence type="ECO:0000256" key="2">
    <source>
        <dbReference type="SAM" id="MobiDB-lite"/>
    </source>
</evidence>
<feature type="region of interest" description="Disordered" evidence="2">
    <location>
        <begin position="51"/>
        <end position="73"/>
    </location>
</feature>
<dbReference type="GO" id="GO:0046872">
    <property type="term" value="F:metal ion binding"/>
    <property type="evidence" value="ECO:0007669"/>
    <property type="project" value="InterPro"/>
</dbReference>
<feature type="compositionally biased region" description="Polar residues" evidence="2">
    <location>
        <begin position="89"/>
        <end position="111"/>
    </location>
</feature>
<dbReference type="Proteomes" id="UP000030759">
    <property type="component" value="Unassembled WGS sequence"/>
</dbReference>
<gene>
    <name evidence="4" type="ORF">H671_3g10025</name>
</gene>
<evidence type="ECO:0000256" key="1">
    <source>
        <dbReference type="ARBA" id="ARBA00038464"/>
    </source>
</evidence>
<feature type="compositionally biased region" description="Acidic residues" evidence="2">
    <location>
        <begin position="54"/>
        <end position="63"/>
    </location>
</feature>
<dbReference type="InterPro" id="IPR057825">
    <property type="entry name" value="WWE_SEC23-DDH2"/>
</dbReference>
<dbReference type="SMART" id="SM01127">
    <property type="entry name" value="DDHD"/>
    <property type="match status" value="1"/>
</dbReference>
<proteinExistence type="inferred from homology"/>
<feature type="region of interest" description="Disordered" evidence="2">
    <location>
        <begin position="89"/>
        <end position="125"/>
    </location>
</feature>
<dbReference type="InterPro" id="IPR001660">
    <property type="entry name" value="SAM"/>
</dbReference>
<organism evidence="4 5">
    <name type="scientific">Cricetulus griseus</name>
    <name type="common">Chinese hamster</name>
    <name type="synonym">Cricetulus barabensis griseus</name>
    <dbReference type="NCBI Taxonomy" id="10029"/>
    <lineage>
        <taxon>Eukaryota</taxon>
        <taxon>Metazoa</taxon>
        <taxon>Chordata</taxon>
        <taxon>Craniata</taxon>
        <taxon>Vertebrata</taxon>
        <taxon>Euteleostomi</taxon>
        <taxon>Mammalia</taxon>
        <taxon>Eutheria</taxon>
        <taxon>Euarchontoglires</taxon>
        <taxon>Glires</taxon>
        <taxon>Rodentia</taxon>
        <taxon>Myomorpha</taxon>
        <taxon>Muroidea</taxon>
        <taxon>Cricetidae</taxon>
        <taxon>Cricetinae</taxon>
        <taxon>Cricetulus</taxon>
    </lineage>
</organism>
<dbReference type="GO" id="GO:0030134">
    <property type="term" value="C:COPII-coated ER to Golgi transport vesicle"/>
    <property type="evidence" value="ECO:0007669"/>
    <property type="project" value="TreeGrafter"/>
</dbReference>
<dbReference type="Gene3D" id="1.10.150.50">
    <property type="entry name" value="Transcription Factor, Ets-1"/>
    <property type="match status" value="1"/>
</dbReference>
<dbReference type="PROSITE" id="PS51043">
    <property type="entry name" value="DDHD"/>
    <property type="match status" value="1"/>
</dbReference>
<dbReference type="AlphaFoldDB" id="A0A061IB90"/>
<dbReference type="EMBL" id="KE672842">
    <property type="protein sequence ID" value="ERE78877.1"/>
    <property type="molecule type" value="Genomic_DNA"/>
</dbReference>
<dbReference type="InterPro" id="IPR004177">
    <property type="entry name" value="DDHD_dom"/>
</dbReference>
<dbReference type="PANTHER" id="PTHR23509:SF4">
    <property type="entry name" value="SEC23-INTERACTING PROTEIN"/>
    <property type="match status" value="1"/>
</dbReference>
<dbReference type="GO" id="GO:0004620">
    <property type="term" value="F:phospholipase activity"/>
    <property type="evidence" value="ECO:0007669"/>
    <property type="project" value="TreeGrafter"/>
</dbReference>
<protein>
    <submittedName>
        <fullName evidence="4">SEC23-interacting protein</fullName>
    </submittedName>
</protein>
<feature type="domain" description="DDHD" evidence="3">
    <location>
        <begin position="750"/>
        <end position="965"/>
    </location>
</feature>
<reference evidence="5" key="1">
    <citation type="journal article" date="2013" name="Nat. Biotechnol.">
        <title>Chinese hamster genome sequenced from sorted chromosomes.</title>
        <authorList>
            <person name="Brinkrolf K."/>
            <person name="Rupp O."/>
            <person name="Laux H."/>
            <person name="Kollin F."/>
            <person name="Ernst W."/>
            <person name="Linke B."/>
            <person name="Kofler R."/>
            <person name="Romand S."/>
            <person name="Hesse F."/>
            <person name="Budach W.E."/>
            <person name="Galosy S."/>
            <person name="Muller D."/>
            <person name="Noll T."/>
            <person name="Wienberg J."/>
            <person name="Jostock T."/>
            <person name="Leonard M."/>
            <person name="Grillari J."/>
            <person name="Tauch A."/>
            <person name="Goesmann A."/>
            <person name="Helk B."/>
            <person name="Mott J.E."/>
            <person name="Puhler A."/>
            <person name="Borth N."/>
        </authorList>
    </citation>
    <scope>NUCLEOTIDE SEQUENCE [LARGE SCALE GENOMIC DNA]</scope>
    <source>
        <strain evidence="5">17A/GY</strain>
    </source>
</reference>
<feature type="region of interest" description="Disordered" evidence="2">
    <location>
        <begin position="149"/>
        <end position="228"/>
    </location>
</feature>
<dbReference type="FunFam" id="1.10.150.50:FF:000034">
    <property type="entry name" value="ankyrin repeat and SAM domain-containing protein 4B"/>
    <property type="match status" value="1"/>
</dbReference>
<accession>A0A061IB90</accession>